<dbReference type="Proteomes" id="UP000094819">
    <property type="component" value="Unassembled WGS sequence"/>
</dbReference>
<gene>
    <name evidence="1" type="ORF">L198_02105</name>
</gene>
<dbReference type="RefSeq" id="XP_019034067.1">
    <property type="nucleotide sequence ID" value="XM_019174260.1"/>
</dbReference>
<evidence type="ECO:0000313" key="2">
    <source>
        <dbReference type="Proteomes" id="UP000094819"/>
    </source>
</evidence>
<keyword evidence="2" id="KW-1185">Reference proteome</keyword>
<dbReference type="GeneID" id="30191318"/>
<dbReference type="AlphaFoldDB" id="A0A1E3JZT3"/>
<dbReference type="EMBL" id="AWGH01000004">
    <property type="protein sequence ID" value="ODO05412.1"/>
    <property type="molecule type" value="Genomic_DNA"/>
</dbReference>
<protein>
    <submittedName>
        <fullName evidence="1">Uncharacterized protein</fullName>
    </submittedName>
</protein>
<reference evidence="1 2" key="1">
    <citation type="submission" date="2016-06" db="EMBL/GenBank/DDBJ databases">
        <title>Evolution of pathogenesis and genome organization in the Tremellales.</title>
        <authorList>
            <person name="Cuomo C."/>
            <person name="Litvintseva A."/>
            <person name="Heitman J."/>
            <person name="Chen Y."/>
            <person name="Sun S."/>
            <person name="Springer D."/>
            <person name="Dromer F."/>
            <person name="Young S."/>
            <person name="Zeng Q."/>
            <person name="Chapman S."/>
            <person name="Gujja S."/>
            <person name="Saif S."/>
            <person name="Birren B."/>
        </authorList>
    </citation>
    <scope>NUCLEOTIDE SEQUENCE [LARGE SCALE GENOMIC DNA]</scope>
    <source>
        <strain evidence="1 2">CBS 7118</strain>
    </source>
</reference>
<name>A0A1E3JZT3_9TREE</name>
<comment type="caution">
    <text evidence="1">The sequence shown here is derived from an EMBL/GenBank/DDBJ whole genome shotgun (WGS) entry which is preliminary data.</text>
</comment>
<sequence>MPCPCIDTRLPTGNITSLFPLPPEIQLIIYPHLFDNLCSSHRARYSILFPPKDYKKLITPAYRNVTLTDENWKKFFRGIERPGPDTPKGEAAPFSFEETNKTKNNLKPSSLPMKIDLIYDCQSLRIDHPSVLVGLLQLRSAWGHLWGWAHPRHGRTFNQKPPPMSGSHRPCIFEWLRDIEFTSNFCREFLKNSKGWCDEYMTISRFWGGLPEHPEDFLFTNPDLTLVCLQIPESEEFAGVRMPSFVELGPLCNLVDKLIWGPILTIHIPDSLVYYPWFNDEDYPSNLTYMLPPRPSGAFEEEDDGDTARYEAEIVAWCQNTYLRWGPEDRSEKLPEKIILGNLGSRISPTGQITSVSDEAFEKMTMSMTACLNKIPMSEDDRVCFSFLKGKPVYNYCQH</sequence>
<dbReference type="OrthoDB" id="10319822at2759"/>
<accession>A0A1E3JZT3</accession>
<proteinExistence type="predicted"/>
<organism evidence="1 2">
    <name type="scientific">Cryptococcus wingfieldii CBS 7118</name>
    <dbReference type="NCBI Taxonomy" id="1295528"/>
    <lineage>
        <taxon>Eukaryota</taxon>
        <taxon>Fungi</taxon>
        <taxon>Dikarya</taxon>
        <taxon>Basidiomycota</taxon>
        <taxon>Agaricomycotina</taxon>
        <taxon>Tremellomycetes</taxon>
        <taxon>Tremellales</taxon>
        <taxon>Cryptococcaceae</taxon>
        <taxon>Cryptococcus</taxon>
    </lineage>
</organism>
<evidence type="ECO:0000313" key="1">
    <source>
        <dbReference type="EMBL" id="ODO05412.1"/>
    </source>
</evidence>